<name>A0A1B2JFX4_PICPA</name>
<dbReference type="EMBL" id="CP014586">
    <property type="protein sequence ID" value="ANZ76936.1"/>
    <property type="molecule type" value="Genomic_DNA"/>
</dbReference>
<dbReference type="SFLD" id="SFLDS00005">
    <property type="entry name" value="Isoprenoid_Synthase_Type_I"/>
    <property type="match status" value="1"/>
</dbReference>
<evidence type="ECO:0000256" key="2">
    <source>
        <dbReference type="ARBA" id="ARBA00022723"/>
    </source>
</evidence>
<dbReference type="GO" id="GO:0004659">
    <property type="term" value="F:prenyltransferase activity"/>
    <property type="evidence" value="ECO:0007669"/>
    <property type="project" value="InterPro"/>
</dbReference>
<protein>
    <submittedName>
        <fullName evidence="5">BA75_03496T0</fullName>
    </submittedName>
</protein>
<organism evidence="5 6">
    <name type="scientific">Komagataella pastoris</name>
    <name type="common">Yeast</name>
    <name type="synonym">Pichia pastoris</name>
    <dbReference type="NCBI Taxonomy" id="4922"/>
    <lineage>
        <taxon>Eukaryota</taxon>
        <taxon>Fungi</taxon>
        <taxon>Dikarya</taxon>
        <taxon>Ascomycota</taxon>
        <taxon>Saccharomycotina</taxon>
        <taxon>Pichiomycetes</taxon>
        <taxon>Pichiales</taxon>
        <taxon>Pichiaceae</taxon>
        <taxon>Komagataella</taxon>
    </lineage>
</organism>
<dbReference type="InterPro" id="IPR033749">
    <property type="entry name" value="Polyprenyl_synt_CS"/>
</dbReference>
<dbReference type="Proteomes" id="UP000094565">
    <property type="component" value="Chromosome 3"/>
</dbReference>
<comment type="similarity">
    <text evidence="4">Belongs to the FPP/GGPP synthase family.</text>
</comment>
<gene>
    <name evidence="5" type="primary">BTS1</name>
    <name evidence="5" type="ORF">ATY40_BA7503496</name>
</gene>
<accession>A0A1B2JFX4</accession>
<dbReference type="OrthoDB" id="6921389at2759"/>
<dbReference type="SUPFAM" id="SSF48576">
    <property type="entry name" value="Terpenoid synthases"/>
    <property type="match status" value="1"/>
</dbReference>
<proteinExistence type="inferred from homology"/>
<dbReference type="PANTHER" id="PTHR12001:SF44">
    <property type="entry name" value="GERANYLGERANYL PYROPHOSPHATE SYNTHASE"/>
    <property type="match status" value="1"/>
</dbReference>
<evidence type="ECO:0000256" key="3">
    <source>
        <dbReference type="ARBA" id="ARBA00022842"/>
    </source>
</evidence>
<dbReference type="GO" id="GO:0046872">
    <property type="term" value="F:metal ion binding"/>
    <property type="evidence" value="ECO:0007669"/>
    <property type="project" value="UniProtKB-KW"/>
</dbReference>
<dbReference type="PANTHER" id="PTHR12001">
    <property type="entry name" value="GERANYLGERANYL PYROPHOSPHATE SYNTHASE"/>
    <property type="match status" value="1"/>
</dbReference>
<keyword evidence="2" id="KW-0479">Metal-binding</keyword>
<dbReference type="CDD" id="cd00685">
    <property type="entry name" value="Trans_IPPS_HT"/>
    <property type="match status" value="1"/>
</dbReference>
<dbReference type="PROSITE" id="PS00444">
    <property type="entry name" value="POLYPRENYL_SYNTHASE_2"/>
    <property type="match status" value="1"/>
</dbReference>
<evidence type="ECO:0000313" key="5">
    <source>
        <dbReference type="EMBL" id="ANZ76936.1"/>
    </source>
</evidence>
<dbReference type="PROSITE" id="PS00723">
    <property type="entry name" value="POLYPRENYL_SYNTHASE_1"/>
    <property type="match status" value="1"/>
</dbReference>
<keyword evidence="6" id="KW-1185">Reference proteome</keyword>
<dbReference type="InterPro" id="IPR008949">
    <property type="entry name" value="Isoprenoid_synthase_dom_sf"/>
</dbReference>
<dbReference type="SFLD" id="SFLDG01017">
    <property type="entry name" value="Polyprenyl_Transferase_Like"/>
    <property type="match status" value="1"/>
</dbReference>
<reference evidence="5 6" key="1">
    <citation type="submission" date="2016-02" db="EMBL/GenBank/DDBJ databases">
        <title>Comparative genomic and transcriptomic foundation for Pichia pastoris.</title>
        <authorList>
            <person name="Love K.R."/>
            <person name="Shah K.A."/>
            <person name="Whittaker C.A."/>
            <person name="Wu J."/>
            <person name="Bartlett M.C."/>
            <person name="Ma D."/>
            <person name="Leeson R.L."/>
            <person name="Priest M."/>
            <person name="Young S.K."/>
            <person name="Love J.C."/>
        </authorList>
    </citation>
    <scope>NUCLEOTIDE SEQUENCE [LARGE SCALE GENOMIC DNA]</scope>
    <source>
        <strain evidence="5 6">ATCC 28485</strain>
    </source>
</reference>
<dbReference type="AlphaFoldDB" id="A0A1B2JFX4"/>
<evidence type="ECO:0000256" key="4">
    <source>
        <dbReference type="RuleBase" id="RU004466"/>
    </source>
</evidence>
<keyword evidence="1 4" id="KW-0808">Transferase</keyword>
<dbReference type="Pfam" id="PF00348">
    <property type="entry name" value="polyprenyl_synt"/>
    <property type="match status" value="1"/>
</dbReference>
<keyword evidence="3" id="KW-0460">Magnesium</keyword>
<dbReference type="InterPro" id="IPR000092">
    <property type="entry name" value="Polyprenyl_synt"/>
</dbReference>
<dbReference type="GO" id="GO:0008299">
    <property type="term" value="P:isoprenoid biosynthetic process"/>
    <property type="evidence" value="ECO:0007669"/>
    <property type="project" value="InterPro"/>
</dbReference>
<dbReference type="Gene3D" id="1.10.600.10">
    <property type="entry name" value="Farnesyl Diphosphate Synthase"/>
    <property type="match status" value="1"/>
</dbReference>
<evidence type="ECO:0000313" key="6">
    <source>
        <dbReference type="Proteomes" id="UP000094565"/>
    </source>
</evidence>
<sequence length="340" mass="39475">MHPMSKPWTHDPKWSNEMEKLITEPYRYIKKVPGKHFRRILIDLFNEFLEVDHQSVESIEQVIDILHNSSLMVDDVEDSATLRRGIPATHNVFGIPQTINTANYMYFVAIQKAGSLGNHAKVNDVLIEEMMNLHRGQGLDLYWRDNFVCPSEEQYLDMVMNKTGGLFRLTVRLMELAQNPKDGVQRKASSLVHFANLLGIIYQIRDDYLNLKSDRYNQNKGFCEDITEGKFSFPIIHSIQNSDNTELLSILKLRTNDEKLKRFALTYMEQTGSFQYAKEKLFTLAKEGKEMLRKISEEFNYVDTSHLNEFLIKVTQVGGDDDNSQDLLQKEEATIPEEKR</sequence>
<evidence type="ECO:0000256" key="1">
    <source>
        <dbReference type="ARBA" id="ARBA00022679"/>
    </source>
</evidence>